<dbReference type="EMBL" id="BAAALV010000002">
    <property type="protein sequence ID" value="GAA1908611.1"/>
    <property type="molecule type" value="Genomic_DNA"/>
</dbReference>
<dbReference type="InterPro" id="IPR016181">
    <property type="entry name" value="Acyl_CoA_acyltransferase"/>
</dbReference>
<proteinExistence type="predicted"/>
<accession>A0ABN2P0K9</accession>
<dbReference type="InterPro" id="IPR051531">
    <property type="entry name" value="N-acetyltransferase"/>
</dbReference>
<sequence length="168" mass="18741">MLPPDTPRLRFREMTPEDLDLMAALLGDPAVMTYYPAPKTRDEAAQWIAWNEANYARHGYGLWIVETHDGEFLGDCGLTWQKINGQDTELEVGYHIRTGRQGHGYATEAAAACRNFARDTLQAPRLVAIIHPENTASRRVAEKLGMGPVDEDHGGPIPVRTVMGMNLR</sequence>
<feature type="domain" description="N-acetyltransferase" evidence="1">
    <location>
        <begin position="9"/>
        <end position="168"/>
    </location>
</feature>
<dbReference type="Pfam" id="PF13302">
    <property type="entry name" value="Acetyltransf_3"/>
    <property type="match status" value="1"/>
</dbReference>
<evidence type="ECO:0000313" key="2">
    <source>
        <dbReference type="EMBL" id="GAA1908611.1"/>
    </source>
</evidence>
<dbReference type="PROSITE" id="PS51186">
    <property type="entry name" value="GNAT"/>
    <property type="match status" value="1"/>
</dbReference>
<dbReference type="PANTHER" id="PTHR43792">
    <property type="entry name" value="GNAT FAMILY, PUTATIVE (AFU_ORTHOLOGUE AFUA_3G00765)-RELATED-RELATED"/>
    <property type="match status" value="1"/>
</dbReference>
<dbReference type="SUPFAM" id="SSF55729">
    <property type="entry name" value="Acyl-CoA N-acyltransferases (Nat)"/>
    <property type="match status" value="1"/>
</dbReference>
<evidence type="ECO:0000259" key="1">
    <source>
        <dbReference type="PROSITE" id="PS51186"/>
    </source>
</evidence>
<dbReference type="Gene3D" id="3.40.630.30">
    <property type="match status" value="1"/>
</dbReference>
<dbReference type="RefSeq" id="WP_152225589.1">
    <property type="nucleotide sequence ID" value="NZ_BAAALV010000002.1"/>
</dbReference>
<protein>
    <submittedName>
        <fullName evidence="2">GNAT family N-acetyltransferase</fullName>
    </submittedName>
</protein>
<dbReference type="InterPro" id="IPR000182">
    <property type="entry name" value="GNAT_dom"/>
</dbReference>
<comment type="caution">
    <text evidence="2">The sequence shown here is derived from an EMBL/GenBank/DDBJ whole genome shotgun (WGS) entry which is preliminary data.</text>
</comment>
<dbReference type="PANTHER" id="PTHR43792:SF1">
    <property type="entry name" value="N-ACETYLTRANSFERASE DOMAIN-CONTAINING PROTEIN"/>
    <property type="match status" value="1"/>
</dbReference>
<gene>
    <name evidence="2" type="ORF">GCM10009688_11070</name>
</gene>
<keyword evidence="3" id="KW-1185">Reference proteome</keyword>
<organism evidence="2 3">
    <name type="scientific">Arthrobacter gandavensis</name>
    <dbReference type="NCBI Taxonomy" id="169960"/>
    <lineage>
        <taxon>Bacteria</taxon>
        <taxon>Bacillati</taxon>
        <taxon>Actinomycetota</taxon>
        <taxon>Actinomycetes</taxon>
        <taxon>Micrococcales</taxon>
        <taxon>Micrococcaceae</taxon>
        <taxon>Arthrobacter</taxon>
    </lineage>
</organism>
<name>A0ABN2P0K9_9MICC</name>
<evidence type="ECO:0000313" key="3">
    <source>
        <dbReference type="Proteomes" id="UP001500784"/>
    </source>
</evidence>
<reference evidence="2 3" key="1">
    <citation type="journal article" date="2019" name="Int. J. Syst. Evol. Microbiol.">
        <title>The Global Catalogue of Microorganisms (GCM) 10K type strain sequencing project: providing services to taxonomists for standard genome sequencing and annotation.</title>
        <authorList>
            <consortium name="The Broad Institute Genomics Platform"/>
            <consortium name="The Broad Institute Genome Sequencing Center for Infectious Disease"/>
            <person name="Wu L."/>
            <person name="Ma J."/>
        </authorList>
    </citation>
    <scope>NUCLEOTIDE SEQUENCE [LARGE SCALE GENOMIC DNA]</scope>
    <source>
        <strain evidence="2 3">JCM 13316</strain>
    </source>
</reference>
<dbReference type="Proteomes" id="UP001500784">
    <property type="component" value="Unassembled WGS sequence"/>
</dbReference>